<dbReference type="InterPro" id="IPR011356">
    <property type="entry name" value="Leucine_aapep/pepB"/>
</dbReference>
<name>A0A516PZU4_9ACTN</name>
<evidence type="ECO:0000256" key="5">
    <source>
        <dbReference type="ARBA" id="ARBA00022670"/>
    </source>
</evidence>
<feature type="binding site" evidence="8">
    <location>
        <position position="265"/>
    </location>
    <ligand>
        <name>Mn(2+)</name>
        <dbReference type="ChEBI" id="CHEBI:29035"/>
        <label>2</label>
    </ligand>
</feature>
<dbReference type="PANTHER" id="PTHR11963">
    <property type="entry name" value="LEUCINE AMINOPEPTIDASE-RELATED"/>
    <property type="match status" value="1"/>
</dbReference>
<feature type="binding site" evidence="8">
    <location>
        <position position="270"/>
    </location>
    <ligand>
        <name>Mn(2+)</name>
        <dbReference type="ChEBI" id="CHEBI:29035"/>
        <label>1</label>
    </ligand>
</feature>
<feature type="binding site" evidence="8">
    <location>
        <position position="289"/>
    </location>
    <ligand>
        <name>Mn(2+)</name>
        <dbReference type="ChEBI" id="CHEBI:29035"/>
        <label>2</label>
    </ligand>
</feature>
<evidence type="ECO:0000256" key="3">
    <source>
        <dbReference type="ARBA" id="ARBA00009528"/>
    </source>
</evidence>
<keyword evidence="8" id="KW-0479">Metal-binding</keyword>
<feature type="domain" description="Cytosol aminopeptidase" evidence="9">
    <location>
        <begin position="346"/>
        <end position="353"/>
    </location>
</feature>
<dbReference type="GO" id="GO:0006508">
    <property type="term" value="P:proteolysis"/>
    <property type="evidence" value="ECO:0007669"/>
    <property type="project" value="UniProtKB-KW"/>
</dbReference>
<evidence type="ECO:0000256" key="4">
    <source>
        <dbReference type="ARBA" id="ARBA00022438"/>
    </source>
</evidence>
<dbReference type="InterPro" id="IPR023042">
    <property type="entry name" value="Peptidase_M17_leu_NH2_pept"/>
</dbReference>
<feature type="binding site" evidence="8">
    <location>
        <position position="350"/>
    </location>
    <ligand>
        <name>Mn(2+)</name>
        <dbReference type="ChEBI" id="CHEBI:29035"/>
        <label>2</label>
    </ligand>
</feature>
<evidence type="ECO:0000256" key="7">
    <source>
        <dbReference type="ARBA" id="ARBA00049972"/>
    </source>
</evidence>
<evidence type="ECO:0000256" key="6">
    <source>
        <dbReference type="ARBA" id="ARBA00022801"/>
    </source>
</evidence>
<keyword evidence="8" id="KW-0963">Cytoplasm</keyword>
<dbReference type="RefSeq" id="WP_143986668.1">
    <property type="nucleotide sequence ID" value="NZ_CP041692.1"/>
</dbReference>
<proteinExistence type="inferred from homology"/>
<feature type="binding site" evidence="8">
    <location>
        <position position="270"/>
    </location>
    <ligand>
        <name>Mn(2+)</name>
        <dbReference type="ChEBI" id="CHEBI:29035"/>
        <label>2</label>
    </ligand>
</feature>
<dbReference type="KEGG" id="mik:FOE78_13015"/>
<dbReference type="GO" id="GO:0005737">
    <property type="term" value="C:cytoplasm"/>
    <property type="evidence" value="ECO:0007669"/>
    <property type="project" value="UniProtKB-SubCell"/>
</dbReference>
<keyword evidence="8" id="KW-0464">Manganese</keyword>
<evidence type="ECO:0000256" key="1">
    <source>
        <dbReference type="ARBA" id="ARBA00000135"/>
    </source>
</evidence>
<comment type="similarity">
    <text evidence="3 8">Belongs to the peptidase M17 family.</text>
</comment>
<comment type="subcellular location">
    <subcellularLocation>
        <location evidence="8">Cytoplasm</location>
    </subcellularLocation>
</comment>
<dbReference type="Pfam" id="PF02789">
    <property type="entry name" value="Peptidase_M17_N"/>
    <property type="match status" value="1"/>
</dbReference>
<feature type="active site" evidence="8">
    <location>
        <position position="277"/>
    </location>
</feature>
<dbReference type="CDD" id="cd00433">
    <property type="entry name" value="Peptidase_M17"/>
    <property type="match status" value="1"/>
</dbReference>
<dbReference type="OrthoDB" id="9809354at2"/>
<dbReference type="Gene3D" id="3.40.630.10">
    <property type="entry name" value="Zn peptidases"/>
    <property type="match status" value="1"/>
</dbReference>
<evidence type="ECO:0000259" key="9">
    <source>
        <dbReference type="PROSITE" id="PS00631"/>
    </source>
</evidence>
<keyword evidence="11" id="KW-1185">Reference proteome</keyword>
<organism evidence="10 11">
    <name type="scientific">Microlunatus elymi</name>
    <dbReference type="NCBI Taxonomy" id="2596828"/>
    <lineage>
        <taxon>Bacteria</taxon>
        <taxon>Bacillati</taxon>
        <taxon>Actinomycetota</taxon>
        <taxon>Actinomycetes</taxon>
        <taxon>Propionibacteriales</taxon>
        <taxon>Propionibacteriaceae</taxon>
        <taxon>Microlunatus</taxon>
    </lineage>
</organism>
<sequence length="504" mass="51993">MTSATPIDVTPSRRGPCRIQVEATAPTECPAAAIGLLVFTDGAVPDDLGLDSDALEGVGFTGRVGQTFTVARSAGGSLVAVGAGPRDQLTTADLRDAAAAFARSVPEHTDLALAQPDTGTVGAAAAAQAVVEGALLARYRFDLRSDRVAGPLPLTSFTVLTDQDRLADVRSGADRGAILAGAAALSRDLATCPPSLLTAERMAEAAEQIGADSGLTVEVFDRQTLQEMGCGGLLGVNRGSRDEPRMIKLSYPGTGEGGRLTLVGKGIMYDSGGISLKPSDAVHATMKNDMSGAGAILAAMSTLAELDCPTAVTGYLMCTDNMPSGSALKLGDVITLRGGKTVEVLNTDAEGRLVMADALVLATEEPTDAIVDIATLTGATMRALGVEIAGLMGNSQQLIEQVKAAAEDTDEQVWQFPLARRYRGELDSPIADLTNMGGPNAGGITAALFLEEFVGDRPWAHLDIAGTAQADRPSSWRTKGPTGFGARLLVELALNFRSPAGQDA</sequence>
<dbReference type="Proteomes" id="UP000319263">
    <property type="component" value="Chromosome"/>
</dbReference>
<dbReference type="EC" id="3.4.11.10" evidence="8"/>
<dbReference type="Gene3D" id="3.40.220.10">
    <property type="entry name" value="Leucine Aminopeptidase, subunit E, domain 1"/>
    <property type="match status" value="1"/>
</dbReference>
<evidence type="ECO:0000256" key="2">
    <source>
        <dbReference type="ARBA" id="ARBA00000967"/>
    </source>
</evidence>
<dbReference type="InterPro" id="IPR000819">
    <property type="entry name" value="Peptidase_M17_C"/>
</dbReference>
<keyword evidence="6 8" id="KW-0378">Hydrolase</keyword>
<dbReference type="Pfam" id="PF00883">
    <property type="entry name" value="Peptidase_M17"/>
    <property type="match status" value="1"/>
</dbReference>
<dbReference type="EMBL" id="CP041692">
    <property type="protein sequence ID" value="QDP96706.1"/>
    <property type="molecule type" value="Genomic_DNA"/>
</dbReference>
<accession>A0A516PZU4</accession>
<feature type="binding site" evidence="8">
    <location>
        <position position="350"/>
    </location>
    <ligand>
        <name>Mn(2+)</name>
        <dbReference type="ChEBI" id="CHEBI:29035"/>
        <label>1</label>
    </ligand>
</feature>
<dbReference type="GO" id="GO:0070006">
    <property type="term" value="F:metalloaminopeptidase activity"/>
    <property type="evidence" value="ECO:0007669"/>
    <property type="project" value="InterPro"/>
</dbReference>
<dbReference type="AlphaFoldDB" id="A0A516PZU4"/>
<reference evidence="10 11" key="1">
    <citation type="submission" date="2019-07" db="EMBL/GenBank/DDBJ databases">
        <title>Microlunatus dokdonensis sp. nov. isolated from the rhizospheric soil of the wild plant Elymus tsukushiensis.</title>
        <authorList>
            <person name="Ghim S.-Y."/>
            <person name="Hwang Y.-J."/>
            <person name="Son J.-S."/>
            <person name="Shin J.-H."/>
        </authorList>
    </citation>
    <scope>NUCLEOTIDE SEQUENCE [LARGE SCALE GENOMIC DNA]</scope>
    <source>
        <strain evidence="10 11">KUDC0627</strain>
    </source>
</reference>
<dbReference type="EC" id="3.4.11.1" evidence="8"/>
<comment type="function">
    <text evidence="7 8">Presumably involved in the processing and regular turnover of intracellular proteins. Catalyzes the removal of unsubstituted N-terminal amino acids from various peptides.</text>
</comment>
<keyword evidence="4 8" id="KW-0031">Aminopeptidase</keyword>
<keyword evidence="5 8" id="KW-0645">Protease</keyword>
<dbReference type="PROSITE" id="PS00631">
    <property type="entry name" value="CYTOSOL_AP"/>
    <property type="match status" value="1"/>
</dbReference>
<dbReference type="InterPro" id="IPR043472">
    <property type="entry name" value="Macro_dom-like"/>
</dbReference>
<dbReference type="PANTHER" id="PTHR11963:SF23">
    <property type="entry name" value="CYTOSOL AMINOPEPTIDASE"/>
    <property type="match status" value="1"/>
</dbReference>
<evidence type="ECO:0000313" key="10">
    <source>
        <dbReference type="EMBL" id="QDP96706.1"/>
    </source>
</evidence>
<comment type="cofactor">
    <cofactor evidence="8">
        <name>Mn(2+)</name>
        <dbReference type="ChEBI" id="CHEBI:29035"/>
    </cofactor>
    <text evidence="8">Binds 2 manganese ions per subunit.</text>
</comment>
<dbReference type="SUPFAM" id="SSF52949">
    <property type="entry name" value="Macro domain-like"/>
    <property type="match status" value="1"/>
</dbReference>
<dbReference type="SUPFAM" id="SSF53187">
    <property type="entry name" value="Zn-dependent exopeptidases"/>
    <property type="match status" value="1"/>
</dbReference>
<feature type="active site" evidence="8">
    <location>
        <position position="352"/>
    </location>
</feature>
<comment type="catalytic activity">
    <reaction evidence="2 8">
        <text>Release of an N-terminal amino acid, preferentially leucine, but not glutamic or aspartic acids.</text>
        <dbReference type="EC" id="3.4.11.10"/>
    </reaction>
</comment>
<dbReference type="NCBIfam" id="NF002073">
    <property type="entry name" value="PRK00913.1-2"/>
    <property type="match status" value="1"/>
</dbReference>
<gene>
    <name evidence="8" type="primary">pepA</name>
    <name evidence="10" type="ORF">FOE78_13015</name>
</gene>
<dbReference type="InterPro" id="IPR008283">
    <property type="entry name" value="Peptidase_M17_N"/>
</dbReference>
<evidence type="ECO:0000313" key="11">
    <source>
        <dbReference type="Proteomes" id="UP000319263"/>
    </source>
</evidence>
<dbReference type="GO" id="GO:0030145">
    <property type="term" value="F:manganese ion binding"/>
    <property type="evidence" value="ECO:0007669"/>
    <property type="project" value="UniProtKB-UniRule"/>
</dbReference>
<protein>
    <recommendedName>
        <fullName evidence="8">Probable cytosol aminopeptidase</fullName>
        <ecNumber evidence="8">3.4.11.1</ecNumber>
    </recommendedName>
    <alternativeName>
        <fullName evidence="8">Leucine aminopeptidase</fullName>
        <shortName evidence="8">LAP</shortName>
        <ecNumber evidence="8">3.4.11.10</ecNumber>
    </alternativeName>
    <alternativeName>
        <fullName evidence="8">Leucyl aminopeptidase</fullName>
    </alternativeName>
</protein>
<dbReference type="PRINTS" id="PR00481">
    <property type="entry name" value="LAMNOPPTDASE"/>
</dbReference>
<dbReference type="HAMAP" id="MF_00181">
    <property type="entry name" value="Cytosol_peptidase_M17"/>
    <property type="match status" value="1"/>
</dbReference>
<feature type="binding site" evidence="8">
    <location>
        <position position="348"/>
    </location>
    <ligand>
        <name>Mn(2+)</name>
        <dbReference type="ChEBI" id="CHEBI:29035"/>
        <label>1</label>
    </ligand>
</feature>
<evidence type="ECO:0000256" key="8">
    <source>
        <dbReference type="HAMAP-Rule" id="MF_00181"/>
    </source>
</evidence>
<comment type="catalytic activity">
    <reaction evidence="1 8">
        <text>Release of an N-terminal amino acid, Xaa-|-Yaa-, in which Xaa is preferably Leu, but may be other amino acids including Pro although not Arg or Lys, and Yaa may be Pro. Amino acid amides and methyl esters are also readily hydrolyzed, but rates on arylamides are exceedingly low.</text>
        <dbReference type="EC" id="3.4.11.1"/>
    </reaction>
</comment>